<proteinExistence type="predicted"/>
<dbReference type="EMBL" id="PFAE01000030">
    <property type="protein sequence ID" value="PIR99813.1"/>
    <property type="molecule type" value="Genomic_DNA"/>
</dbReference>
<reference evidence="2" key="1">
    <citation type="submission" date="2017-09" db="EMBL/GenBank/DDBJ databases">
        <title>Depth-based differentiation of microbial function through sediment-hosted aquifers and enrichment of novel symbionts in the deep terrestrial subsurface.</title>
        <authorList>
            <person name="Probst A.J."/>
            <person name="Ladd B."/>
            <person name="Jarett J.K."/>
            <person name="Geller-Mcgrath D.E."/>
            <person name="Sieber C.M.K."/>
            <person name="Emerson J.B."/>
            <person name="Anantharaman K."/>
            <person name="Thomas B.C."/>
            <person name="Malmstrom R."/>
            <person name="Stieglmeier M."/>
            <person name="Klingl A."/>
            <person name="Woyke T."/>
            <person name="Ryan C.M."/>
            <person name="Banfield J.F."/>
        </authorList>
    </citation>
    <scope>NUCLEOTIDE SEQUENCE [LARGE SCALE GENOMIC DNA]</scope>
</reference>
<accession>A0A2H0VL53</accession>
<sequence>MQDDEETRWYRLFKRPLSNSNILLGFDEGFLLFNTNQLNHMNKEQLESVIERKTEQLSREVVIISPEDNLPFDIQAEWLTQLLSTMYVEHGITKRRDSLLQDIARGNCRLWFAVKGEKPIGSAALVKQSDGSVEVGRAVSLENGAGGLLMLLAAQHHMMNAESPLVAEVRISDGFGGVPSGEATQVVCFRHLGLIPQATVPAFNHGNPNRQEMFIFSSSKLIPSGLPAFFPDDMAGFNLLTEIAVPMSKESFDEGLEIKQGRSSRLTNWTLAEKQPFSVILPDKSGVKFELVVKESEKYSQFTLIPMSANPNNTMAILESLDMGFIPCGFDRNRDKDGFPVILLGKLKKGTLLAPIKIVSGVLDPSVVKAIQNIDQKFRNA</sequence>
<evidence type="ECO:0000313" key="2">
    <source>
        <dbReference type="Proteomes" id="UP000230730"/>
    </source>
</evidence>
<gene>
    <name evidence="1" type="ORF">COT86_01925</name>
</gene>
<dbReference type="AlphaFoldDB" id="A0A2H0VL53"/>
<protein>
    <submittedName>
        <fullName evidence="1">Uncharacterized protein</fullName>
    </submittedName>
</protein>
<dbReference type="Proteomes" id="UP000230730">
    <property type="component" value="Unassembled WGS sequence"/>
</dbReference>
<name>A0A2H0VL53_9BACT</name>
<comment type="caution">
    <text evidence="1">The sequence shown here is derived from an EMBL/GenBank/DDBJ whole genome shotgun (WGS) entry which is preliminary data.</text>
</comment>
<evidence type="ECO:0000313" key="1">
    <source>
        <dbReference type="EMBL" id="PIR99813.1"/>
    </source>
</evidence>
<organism evidence="1 2">
    <name type="scientific">Candidatus Collierbacteria bacterium CG10_big_fil_rev_8_21_14_0_10_43_36</name>
    <dbReference type="NCBI Taxonomy" id="1974534"/>
    <lineage>
        <taxon>Bacteria</taxon>
        <taxon>Candidatus Collieribacteriota</taxon>
    </lineage>
</organism>